<dbReference type="GeneID" id="80879275"/>
<organism evidence="10 11">
    <name type="scientific">Lipomyces tetrasporus</name>
    <dbReference type="NCBI Taxonomy" id="54092"/>
    <lineage>
        <taxon>Eukaryota</taxon>
        <taxon>Fungi</taxon>
        <taxon>Dikarya</taxon>
        <taxon>Ascomycota</taxon>
        <taxon>Saccharomycotina</taxon>
        <taxon>Lipomycetes</taxon>
        <taxon>Lipomycetales</taxon>
        <taxon>Lipomycetaceae</taxon>
        <taxon>Lipomyces</taxon>
    </lineage>
</organism>
<evidence type="ECO:0000256" key="1">
    <source>
        <dbReference type="ARBA" id="ARBA00004609"/>
    </source>
</evidence>
<keyword evidence="5" id="KW-0472">Membrane</keyword>
<dbReference type="CDD" id="cd21176">
    <property type="entry name" value="LPMO_auxiliary-like"/>
    <property type="match status" value="1"/>
</dbReference>
<keyword evidence="2" id="KW-1003">Cell membrane</keyword>
<dbReference type="GO" id="GO:0098552">
    <property type="term" value="C:side of membrane"/>
    <property type="evidence" value="ECO:0007669"/>
    <property type="project" value="UniProtKB-KW"/>
</dbReference>
<keyword evidence="7" id="KW-0449">Lipoprotein</keyword>
<evidence type="ECO:0000256" key="7">
    <source>
        <dbReference type="ARBA" id="ARBA00023288"/>
    </source>
</evidence>
<feature type="domain" description="Copper acquisition factor BIM1-like" evidence="9">
    <location>
        <begin position="30"/>
        <end position="172"/>
    </location>
</feature>
<accession>A0AAD7VR47</accession>
<comment type="caution">
    <text evidence="10">The sequence shown here is derived from an EMBL/GenBank/DDBJ whole genome shotgun (WGS) entry which is preliminary data.</text>
</comment>
<evidence type="ECO:0000256" key="8">
    <source>
        <dbReference type="SAM" id="SignalP"/>
    </source>
</evidence>
<comment type="subcellular location">
    <subcellularLocation>
        <location evidence="1">Cell membrane</location>
        <topology evidence="1">Lipid-anchor</topology>
        <topology evidence="1">GPI-anchor</topology>
    </subcellularLocation>
</comment>
<keyword evidence="3" id="KW-0336">GPI-anchor</keyword>
<name>A0AAD7VR47_9ASCO</name>
<evidence type="ECO:0000256" key="4">
    <source>
        <dbReference type="ARBA" id="ARBA00022729"/>
    </source>
</evidence>
<feature type="signal peptide" evidence="8">
    <location>
        <begin position="1"/>
        <end position="19"/>
    </location>
</feature>
<reference evidence="10" key="1">
    <citation type="submission" date="2023-03" db="EMBL/GenBank/DDBJ databases">
        <title>Near-Complete genome sequence of Lipomyces tetrasporous NRRL Y-64009, an oleaginous yeast capable of growing on lignocellulosic hydrolysates.</title>
        <authorList>
            <consortium name="Lawrence Berkeley National Laboratory"/>
            <person name="Jagtap S.S."/>
            <person name="Liu J.-J."/>
            <person name="Walukiewicz H.E."/>
            <person name="Pangilinan J."/>
            <person name="Lipzen A."/>
            <person name="Ahrendt S."/>
            <person name="Koriabine M."/>
            <person name="Cobaugh K."/>
            <person name="Salamov A."/>
            <person name="Yoshinaga Y."/>
            <person name="Ng V."/>
            <person name="Daum C."/>
            <person name="Grigoriev I.V."/>
            <person name="Slininger P.J."/>
            <person name="Dien B.S."/>
            <person name="Jin Y.-S."/>
            <person name="Rao C.V."/>
        </authorList>
    </citation>
    <scope>NUCLEOTIDE SEQUENCE</scope>
    <source>
        <strain evidence="10">NRRL Y-64009</strain>
    </source>
</reference>
<evidence type="ECO:0000256" key="5">
    <source>
        <dbReference type="ARBA" id="ARBA00023136"/>
    </source>
</evidence>
<evidence type="ECO:0000256" key="2">
    <source>
        <dbReference type="ARBA" id="ARBA00022475"/>
    </source>
</evidence>
<keyword evidence="4 8" id="KW-0732">Signal</keyword>
<dbReference type="Pfam" id="PF20238">
    <property type="entry name" value="BIM1-like_dom"/>
    <property type="match status" value="1"/>
</dbReference>
<protein>
    <recommendedName>
        <fullName evidence="9">Copper acquisition factor BIM1-like domain-containing protein</fullName>
    </recommendedName>
</protein>
<evidence type="ECO:0000256" key="6">
    <source>
        <dbReference type="ARBA" id="ARBA00023180"/>
    </source>
</evidence>
<evidence type="ECO:0000259" key="9">
    <source>
        <dbReference type="Pfam" id="PF20238"/>
    </source>
</evidence>
<dbReference type="PANTHER" id="PTHR34992">
    <property type="entry name" value="HYPHAL ANASTAMOSIS-7 PROTEIN"/>
    <property type="match status" value="1"/>
</dbReference>
<keyword evidence="11" id="KW-1185">Reference proteome</keyword>
<dbReference type="InterPro" id="IPR046530">
    <property type="entry name" value="BIM1-like_dom"/>
</dbReference>
<feature type="chain" id="PRO_5041952286" description="Copper acquisition factor BIM1-like domain-containing protein" evidence="8">
    <location>
        <begin position="20"/>
        <end position="253"/>
    </location>
</feature>
<dbReference type="EMBL" id="JARPMG010000006">
    <property type="protein sequence ID" value="KAJ8099592.1"/>
    <property type="molecule type" value="Genomic_DNA"/>
</dbReference>
<evidence type="ECO:0000313" key="10">
    <source>
        <dbReference type="EMBL" id="KAJ8099592.1"/>
    </source>
</evidence>
<gene>
    <name evidence="10" type="ORF">POJ06DRAFT_113042</name>
</gene>
<dbReference type="RefSeq" id="XP_056043042.1">
    <property type="nucleotide sequence ID" value="XM_056184109.1"/>
</dbReference>
<keyword evidence="6" id="KW-0325">Glycoprotein</keyword>
<proteinExistence type="predicted"/>
<dbReference type="Proteomes" id="UP001217417">
    <property type="component" value="Unassembled WGS sequence"/>
</dbReference>
<dbReference type="GO" id="GO:0005886">
    <property type="term" value="C:plasma membrane"/>
    <property type="evidence" value="ECO:0007669"/>
    <property type="project" value="UniProtKB-SubCell"/>
</dbReference>
<dbReference type="PANTHER" id="PTHR34992:SF5">
    <property type="entry name" value="ANCHORED PROTEIN, PUTATIVE (AFU_ORTHOLOGUE AFUA_6G02800)-RELATED"/>
    <property type="match status" value="1"/>
</dbReference>
<evidence type="ECO:0000313" key="11">
    <source>
        <dbReference type="Proteomes" id="UP001217417"/>
    </source>
</evidence>
<sequence length="253" mass="26473">MYFSSSLFVFASAAGLVAAQAHGETGAQEMGPAAFLWPPDREWSDDRDNTPCGSPTNAVNRTEFPLTDGAVSLVLQDNAWDIDVAIYYGNDDAVSITQFLDIIEVDELEAGHMCYYVPDQNGTVSAGSNATFQLMYIAEDDSANATHYVCADITFVPTGDFSTSSIPCFNVTYSSYYDSLENGSSSTNSLSAAATTGSITSIATATQTDVTTEADTSSTAAPAATSSSAAVANVVCKLGCVWPVVGVIAVLFS</sequence>
<evidence type="ECO:0000256" key="3">
    <source>
        <dbReference type="ARBA" id="ARBA00022622"/>
    </source>
</evidence>
<dbReference type="AlphaFoldDB" id="A0AAD7VR47"/>
<dbReference type="InterPro" id="IPR046936">
    <property type="entry name" value="BIM1-like"/>
</dbReference>